<dbReference type="EMBL" id="JAGDFM010000148">
    <property type="protein sequence ID" value="KAG7384409.1"/>
    <property type="molecule type" value="Genomic_DNA"/>
</dbReference>
<feature type="region of interest" description="Disordered" evidence="5">
    <location>
        <begin position="362"/>
        <end position="397"/>
    </location>
</feature>
<protein>
    <recommendedName>
        <fullName evidence="6">FYVE-type domain-containing protein</fullName>
    </recommendedName>
</protein>
<dbReference type="PANTHER" id="PTHR43102">
    <property type="entry name" value="SLR1143 PROTEIN"/>
    <property type="match status" value="1"/>
</dbReference>
<dbReference type="Proteomes" id="UP000694044">
    <property type="component" value="Unassembled WGS sequence"/>
</dbReference>
<feature type="region of interest" description="Disordered" evidence="5">
    <location>
        <begin position="140"/>
        <end position="164"/>
    </location>
</feature>
<dbReference type="OrthoDB" id="124406at2759"/>
<evidence type="ECO:0000313" key="8">
    <source>
        <dbReference type="Proteomes" id="UP000694044"/>
    </source>
</evidence>
<evidence type="ECO:0000256" key="2">
    <source>
        <dbReference type="ARBA" id="ARBA00022771"/>
    </source>
</evidence>
<dbReference type="AlphaFoldDB" id="A0A8T1VWM7"/>
<dbReference type="CDD" id="cd00065">
    <property type="entry name" value="FYVE_like_SF"/>
    <property type="match status" value="1"/>
</dbReference>
<feature type="domain" description="FYVE-type" evidence="6">
    <location>
        <begin position="43"/>
        <end position="103"/>
    </location>
</feature>
<keyword evidence="3" id="KW-0862">Zinc</keyword>
<gene>
    <name evidence="7" type="ORF">PHYPSEUDO_002597</name>
</gene>
<dbReference type="GO" id="GO:0008270">
    <property type="term" value="F:zinc ion binding"/>
    <property type="evidence" value="ECO:0007669"/>
    <property type="project" value="UniProtKB-KW"/>
</dbReference>
<reference evidence="7" key="1">
    <citation type="submission" date="2021-02" db="EMBL/GenBank/DDBJ databases">
        <authorList>
            <person name="Palmer J.M."/>
        </authorList>
    </citation>
    <scope>NUCLEOTIDE SEQUENCE</scope>
    <source>
        <strain evidence="7">SCRP734</strain>
    </source>
</reference>
<feature type="compositionally biased region" description="Basic and acidic residues" evidence="5">
    <location>
        <begin position="387"/>
        <end position="397"/>
    </location>
</feature>
<evidence type="ECO:0000313" key="7">
    <source>
        <dbReference type="EMBL" id="KAG7384409.1"/>
    </source>
</evidence>
<evidence type="ECO:0000256" key="5">
    <source>
        <dbReference type="SAM" id="MobiDB-lite"/>
    </source>
</evidence>
<keyword evidence="8" id="KW-1185">Reference proteome</keyword>
<dbReference type="InterPro" id="IPR017455">
    <property type="entry name" value="Znf_FYVE-rel"/>
</dbReference>
<dbReference type="PROSITE" id="PS50178">
    <property type="entry name" value="ZF_FYVE"/>
    <property type="match status" value="1"/>
</dbReference>
<accession>A0A8T1VWM7</accession>
<evidence type="ECO:0000256" key="1">
    <source>
        <dbReference type="ARBA" id="ARBA00022723"/>
    </source>
</evidence>
<evidence type="ECO:0000259" key="6">
    <source>
        <dbReference type="PROSITE" id="PS50178"/>
    </source>
</evidence>
<organism evidence="7 8">
    <name type="scientific">Phytophthora pseudosyringae</name>
    <dbReference type="NCBI Taxonomy" id="221518"/>
    <lineage>
        <taxon>Eukaryota</taxon>
        <taxon>Sar</taxon>
        <taxon>Stramenopiles</taxon>
        <taxon>Oomycota</taxon>
        <taxon>Peronosporomycetes</taxon>
        <taxon>Peronosporales</taxon>
        <taxon>Peronosporaceae</taxon>
        <taxon>Phytophthora</taxon>
    </lineage>
</organism>
<evidence type="ECO:0000256" key="4">
    <source>
        <dbReference type="PROSITE-ProRule" id="PRU00091"/>
    </source>
</evidence>
<keyword evidence="1" id="KW-0479">Metal-binding</keyword>
<evidence type="ECO:0000256" key="3">
    <source>
        <dbReference type="ARBA" id="ARBA00022833"/>
    </source>
</evidence>
<sequence length="397" mass="44623">MHAPGPDHPVFTRLSRAQLVARRRHIGLQSLIFDVPSSGSSVRSRVKLCAYCCRMFTTDWKPYLCHVCGQWVCEPCSRVMEREREEQVIRFVRCCESCLPLLNKWTPNVDKMMAFTFGPWVVSSCASPLGVNLTETLRSHPERRHAASTESSSHAPLDTAAEQRSNSRLIRGAQHFVQQCLDVQIQEIPLEKCVLAEEDGRRHYPLTYESPVNVPLVPNHPRESEREEWITRGHWRRLCGGEGPPVVRPACARRQRRLGQRAQAVVLVALSGNKPLLVRNLQLDVRFRNLQVATSTSSLSFFLGVPVLAGDGVVVATLRALDSKPRRNITTMQYSVMLALARVLSAVWEELYVSGDDDCSIPEEMDDAPWPLRLRTPRGSGSGKGGGELERRSLGVW</sequence>
<dbReference type="PANTHER" id="PTHR43102:SF2">
    <property type="entry name" value="GAF DOMAIN-CONTAINING PROTEIN"/>
    <property type="match status" value="1"/>
</dbReference>
<comment type="caution">
    <text evidence="7">The sequence shown here is derived from an EMBL/GenBank/DDBJ whole genome shotgun (WGS) entry which is preliminary data.</text>
</comment>
<name>A0A8T1VWM7_9STRA</name>
<proteinExistence type="predicted"/>
<keyword evidence="2 4" id="KW-0863">Zinc-finger</keyword>